<organism evidence="4 5">
    <name type="scientific">Sphingomonas arvum</name>
    <dbReference type="NCBI Taxonomy" id="2992113"/>
    <lineage>
        <taxon>Bacteria</taxon>
        <taxon>Pseudomonadati</taxon>
        <taxon>Pseudomonadota</taxon>
        <taxon>Alphaproteobacteria</taxon>
        <taxon>Sphingomonadales</taxon>
        <taxon>Sphingomonadaceae</taxon>
        <taxon>Sphingomonas</taxon>
    </lineage>
</organism>
<feature type="compositionally biased region" description="Basic and acidic residues" evidence="1">
    <location>
        <begin position="74"/>
        <end position="92"/>
    </location>
</feature>
<keyword evidence="2" id="KW-1133">Transmembrane helix</keyword>
<evidence type="ECO:0000259" key="3">
    <source>
        <dbReference type="Pfam" id="PF04024"/>
    </source>
</evidence>
<keyword evidence="5" id="KW-1185">Reference proteome</keyword>
<comment type="caution">
    <text evidence="4">The sequence shown here is derived from an EMBL/GenBank/DDBJ whole genome shotgun (WGS) entry which is preliminary data.</text>
</comment>
<feature type="region of interest" description="Disordered" evidence="1">
    <location>
        <begin position="73"/>
        <end position="92"/>
    </location>
</feature>
<evidence type="ECO:0000313" key="5">
    <source>
        <dbReference type="Proteomes" id="UP001526246"/>
    </source>
</evidence>
<dbReference type="InterPro" id="IPR007168">
    <property type="entry name" value="Phageshock_PspC_N"/>
</dbReference>
<protein>
    <submittedName>
        <fullName evidence="4">PspC domain-containing protein</fullName>
    </submittedName>
</protein>
<sequence length="139" mass="15552">MDRRIPFALDSHDKKLLGVCAGLGRSFGVDPLFVRLAFVAVPLLTFVTVWQAVLAYLICGAIGAAAKGRRSRIDRRSEYERMGDPARRSSTHDVLTKLDSTDRRLMAIDHHLNSSSSDALAREIEALRREDEKTQEEAK</sequence>
<keyword evidence="2" id="KW-0812">Transmembrane</keyword>
<dbReference type="EMBL" id="JAPDOB010000001">
    <property type="protein sequence ID" value="MCW3796637.1"/>
    <property type="molecule type" value="Genomic_DNA"/>
</dbReference>
<gene>
    <name evidence="4" type="ORF">OMW55_02275</name>
</gene>
<feature type="domain" description="Phage shock protein PspC N-terminal" evidence="3">
    <location>
        <begin position="10"/>
        <end position="60"/>
    </location>
</feature>
<feature type="transmembrane region" description="Helical" evidence="2">
    <location>
        <begin position="38"/>
        <end position="66"/>
    </location>
</feature>
<accession>A0ABT3JC35</accession>
<dbReference type="Pfam" id="PF04024">
    <property type="entry name" value="PspC"/>
    <property type="match status" value="1"/>
</dbReference>
<proteinExistence type="predicted"/>
<name>A0ABT3JC35_9SPHN</name>
<dbReference type="RefSeq" id="WP_264880499.1">
    <property type="nucleotide sequence ID" value="NZ_JAPDOB010000001.1"/>
</dbReference>
<evidence type="ECO:0000256" key="2">
    <source>
        <dbReference type="SAM" id="Phobius"/>
    </source>
</evidence>
<keyword evidence="2" id="KW-0472">Membrane</keyword>
<reference evidence="4 5" key="1">
    <citation type="submission" date="2022-10" db="EMBL/GenBank/DDBJ databases">
        <title>Sphingomonas sp.</title>
        <authorList>
            <person name="Jin C."/>
        </authorList>
    </citation>
    <scope>NUCLEOTIDE SEQUENCE [LARGE SCALE GENOMIC DNA]</scope>
    <source>
        <strain evidence="4 5">BN140010</strain>
    </source>
</reference>
<dbReference type="Proteomes" id="UP001526246">
    <property type="component" value="Unassembled WGS sequence"/>
</dbReference>
<evidence type="ECO:0000256" key="1">
    <source>
        <dbReference type="SAM" id="MobiDB-lite"/>
    </source>
</evidence>
<evidence type="ECO:0000313" key="4">
    <source>
        <dbReference type="EMBL" id="MCW3796637.1"/>
    </source>
</evidence>